<organism evidence="1 2">
    <name type="scientific">Eumeta variegata</name>
    <name type="common">Bagworm moth</name>
    <name type="synonym">Eumeta japonica</name>
    <dbReference type="NCBI Taxonomy" id="151549"/>
    <lineage>
        <taxon>Eukaryota</taxon>
        <taxon>Metazoa</taxon>
        <taxon>Ecdysozoa</taxon>
        <taxon>Arthropoda</taxon>
        <taxon>Hexapoda</taxon>
        <taxon>Insecta</taxon>
        <taxon>Pterygota</taxon>
        <taxon>Neoptera</taxon>
        <taxon>Endopterygota</taxon>
        <taxon>Lepidoptera</taxon>
        <taxon>Glossata</taxon>
        <taxon>Ditrysia</taxon>
        <taxon>Tineoidea</taxon>
        <taxon>Psychidae</taxon>
        <taxon>Oiketicinae</taxon>
        <taxon>Eumeta</taxon>
    </lineage>
</organism>
<sequence>MPGTRMETEKVGVARSTVGTYRVRVHKRASVGATIARHAYRPALYLCMRINAARLFGAEIVLDNRPAACARTSAFLHSHLGVRTLAVCGQSDGPRFDVQTFYYSMSFTSGGRSTTAADAPIPLQFRDDAFACTYELHKF</sequence>
<reference evidence="1 2" key="1">
    <citation type="journal article" date="2019" name="Commun. Biol.">
        <title>The bagworm genome reveals a unique fibroin gene that provides high tensile strength.</title>
        <authorList>
            <person name="Kono N."/>
            <person name="Nakamura H."/>
            <person name="Ohtoshi R."/>
            <person name="Tomita M."/>
            <person name="Numata K."/>
            <person name="Arakawa K."/>
        </authorList>
    </citation>
    <scope>NUCLEOTIDE SEQUENCE [LARGE SCALE GENOMIC DNA]</scope>
</reference>
<evidence type="ECO:0000313" key="2">
    <source>
        <dbReference type="Proteomes" id="UP000299102"/>
    </source>
</evidence>
<evidence type="ECO:0000313" key="1">
    <source>
        <dbReference type="EMBL" id="GBP54135.1"/>
    </source>
</evidence>
<gene>
    <name evidence="1" type="ORF">EVAR_46501_1</name>
</gene>
<dbReference type="AlphaFoldDB" id="A0A4C1WVP7"/>
<comment type="caution">
    <text evidence="1">The sequence shown here is derived from an EMBL/GenBank/DDBJ whole genome shotgun (WGS) entry which is preliminary data.</text>
</comment>
<name>A0A4C1WVP7_EUMVA</name>
<keyword evidence="2" id="KW-1185">Reference proteome</keyword>
<protein>
    <submittedName>
        <fullName evidence="1">Uncharacterized protein</fullName>
    </submittedName>
</protein>
<dbReference type="Proteomes" id="UP000299102">
    <property type="component" value="Unassembled WGS sequence"/>
</dbReference>
<dbReference type="EMBL" id="BGZK01000640">
    <property type="protein sequence ID" value="GBP54135.1"/>
    <property type="molecule type" value="Genomic_DNA"/>
</dbReference>
<proteinExistence type="predicted"/>
<accession>A0A4C1WVP7</accession>